<dbReference type="Pfam" id="PF02602">
    <property type="entry name" value="HEM4"/>
    <property type="match status" value="1"/>
</dbReference>
<dbReference type="Gene3D" id="3.40.50.10090">
    <property type="match status" value="2"/>
</dbReference>
<protein>
    <recommendedName>
        <fullName evidence="7 9">Uroporphyrinogen-III synthase</fullName>
        <ecNumber evidence="3 9">4.2.1.75</ecNumber>
    </recommendedName>
</protein>
<comment type="pathway">
    <text evidence="1 9">Porphyrin-containing compound metabolism; protoporphyrin-IX biosynthesis; coproporphyrinogen-III from 5-aminolevulinate: step 3/4.</text>
</comment>
<dbReference type="SUPFAM" id="SSF69618">
    <property type="entry name" value="HemD-like"/>
    <property type="match status" value="1"/>
</dbReference>
<proteinExistence type="inferred from homology"/>
<dbReference type="AlphaFoldDB" id="A0A178M700"/>
<dbReference type="OrthoDB" id="9815856at2"/>
<dbReference type="EMBL" id="LWQS01000065">
    <property type="protein sequence ID" value="OAN44541.1"/>
    <property type="molecule type" value="Genomic_DNA"/>
</dbReference>
<evidence type="ECO:0000256" key="7">
    <source>
        <dbReference type="ARBA" id="ARBA00040167"/>
    </source>
</evidence>
<evidence type="ECO:0000259" key="10">
    <source>
        <dbReference type="Pfam" id="PF02602"/>
    </source>
</evidence>
<keyword evidence="12" id="KW-1185">Reference proteome</keyword>
<dbReference type="InterPro" id="IPR036108">
    <property type="entry name" value="4pyrrol_syn_uPrphyn_synt_sf"/>
</dbReference>
<dbReference type="InterPro" id="IPR039793">
    <property type="entry name" value="UROS/Hem4"/>
</dbReference>
<evidence type="ECO:0000313" key="11">
    <source>
        <dbReference type="EMBL" id="OAN44541.1"/>
    </source>
</evidence>
<evidence type="ECO:0000256" key="4">
    <source>
        <dbReference type="ARBA" id="ARBA00023239"/>
    </source>
</evidence>
<comment type="function">
    <text evidence="6 9">Catalyzes cyclization of the linear tetrapyrrole, hydroxymethylbilane, to the macrocyclic uroporphyrinogen III.</text>
</comment>
<dbReference type="PANTHER" id="PTHR38042">
    <property type="entry name" value="UROPORPHYRINOGEN-III SYNTHASE, CHLOROPLASTIC"/>
    <property type="match status" value="1"/>
</dbReference>
<evidence type="ECO:0000256" key="5">
    <source>
        <dbReference type="ARBA" id="ARBA00023244"/>
    </source>
</evidence>
<dbReference type="Proteomes" id="UP000078287">
    <property type="component" value="Unassembled WGS sequence"/>
</dbReference>
<reference evidence="11 12" key="1">
    <citation type="submission" date="2016-04" db="EMBL/GenBank/DDBJ databases">
        <title>Chloroflexus islandicus sp. nov., a thermophilic filamentous anoxygenic phototrophic bacterium from geyser Strokkur (Iceland).</title>
        <authorList>
            <person name="Gaisin V.A."/>
            <person name="Kalashnikov A.M."/>
            <person name="Sukhacheva M.V."/>
            <person name="Grouzdev D.S."/>
            <person name="Ivanov T.M."/>
            <person name="Kuznetsov B."/>
            <person name="Gorlenko V.M."/>
        </authorList>
    </citation>
    <scope>NUCLEOTIDE SEQUENCE [LARGE SCALE GENOMIC DNA]</scope>
    <source>
        <strain evidence="12">isl-2</strain>
    </source>
</reference>
<dbReference type="STRING" id="1707952.A6A03_16490"/>
<comment type="caution">
    <text evidence="11">The sequence shown here is derived from an EMBL/GenBank/DDBJ whole genome shotgun (WGS) entry which is preliminary data.</text>
</comment>
<sequence>MSALAGRRIAITRPAGRGDTLAERLRALGAIPLLTPLIAYAPPADPAPLQQALSRLADRQYDWLVVTSRQAVQALADAVVPAATAIAAVGKGTAADCRRVWGREPASVPDEELGAALPQAMGNLAGRRVLLPCADIAPPTLTEALQAAGASVDRVTAYRTIAGPGAADLATALHAGEVDAIVLASGSAARQLRPLIPLHAQPPALVCIGPSTAAVCAAVELPVAAVAERPNDEALIAALEQVFIAHKFA</sequence>
<dbReference type="UniPathway" id="UPA00251">
    <property type="reaction ID" value="UER00320"/>
</dbReference>
<comment type="catalytic activity">
    <reaction evidence="8 9">
        <text>hydroxymethylbilane = uroporphyrinogen III + H2O</text>
        <dbReference type="Rhea" id="RHEA:18965"/>
        <dbReference type="ChEBI" id="CHEBI:15377"/>
        <dbReference type="ChEBI" id="CHEBI:57308"/>
        <dbReference type="ChEBI" id="CHEBI:57845"/>
        <dbReference type="EC" id="4.2.1.75"/>
    </reaction>
</comment>
<accession>A0A178M700</accession>
<dbReference type="GO" id="GO:0004852">
    <property type="term" value="F:uroporphyrinogen-III synthase activity"/>
    <property type="evidence" value="ECO:0007669"/>
    <property type="project" value="UniProtKB-UniRule"/>
</dbReference>
<dbReference type="GO" id="GO:0006782">
    <property type="term" value="P:protoporphyrinogen IX biosynthetic process"/>
    <property type="evidence" value="ECO:0007669"/>
    <property type="project" value="UniProtKB-UniRule"/>
</dbReference>
<name>A0A178M700_9CHLR</name>
<evidence type="ECO:0000256" key="6">
    <source>
        <dbReference type="ARBA" id="ARBA00037589"/>
    </source>
</evidence>
<dbReference type="GO" id="GO:0006780">
    <property type="term" value="P:uroporphyrinogen III biosynthetic process"/>
    <property type="evidence" value="ECO:0007669"/>
    <property type="project" value="UniProtKB-UniRule"/>
</dbReference>
<evidence type="ECO:0000256" key="9">
    <source>
        <dbReference type="RuleBase" id="RU366031"/>
    </source>
</evidence>
<comment type="similarity">
    <text evidence="2 9">Belongs to the uroporphyrinogen-III synthase family.</text>
</comment>
<evidence type="ECO:0000313" key="12">
    <source>
        <dbReference type="Proteomes" id="UP000078287"/>
    </source>
</evidence>
<evidence type="ECO:0000256" key="3">
    <source>
        <dbReference type="ARBA" id="ARBA00013109"/>
    </source>
</evidence>
<organism evidence="11 12">
    <name type="scientific">Chloroflexus islandicus</name>
    <dbReference type="NCBI Taxonomy" id="1707952"/>
    <lineage>
        <taxon>Bacteria</taxon>
        <taxon>Bacillati</taxon>
        <taxon>Chloroflexota</taxon>
        <taxon>Chloroflexia</taxon>
        <taxon>Chloroflexales</taxon>
        <taxon>Chloroflexineae</taxon>
        <taxon>Chloroflexaceae</taxon>
        <taxon>Chloroflexus</taxon>
    </lineage>
</organism>
<feature type="domain" description="Tetrapyrrole biosynthesis uroporphyrinogen III synthase" evidence="10">
    <location>
        <begin position="19"/>
        <end position="237"/>
    </location>
</feature>
<dbReference type="EC" id="4.2.1.75" evidence="3 9"/>
<dbReference type="RefSeq" id="WP_066789106.1">
    <property type="nucleotide sequence ID" value="NZ_LWQS01000065.1"/>
</dbReference>
<gene>
    <name evidence="11" type="ORF">A6A03_16490</name>
</gene>
<dbReference type="PANTHER" id="PTHR38042:SF1">
    <property type="entry name" value="UROPORPHYRINOGEN-III SYNTHASE, CHLOROPLASTIC"/>
    <property type="match status" value="1"/>
</dbReference>
<dbReference type="InterPro" id="IPR003754">
    <property type="entry name" value="4pyrrol_synth_uPrphyn_synth"/>
</dbReference>
<evidence type="ECO:0000256" key="8">
    <source>
        <dbReference type="ARBA" id="ARBA00048617"/>
    </source>
</evidence>
<evidence type="ECO:0000256" key="2">
    <source>
        <dbReference type="ARBA" id="ARBA00008133"/>
    </source>
</evidence>
<keyword evidence="4 9" id="KW-0456">Lyase</keyword>
<evidence type="ECO:0000256" key="1">
    <source>
        <dbReference type="ARBA" id="ARBA00004772"/>
    </source>
</evidence>
<dbReference type="CDD" id="cd06578">
    <property type="entry name" value="HemD"/>
    <property type="match status" value="1"/>
</dbReference>
<keyword evidence="5 9" id="KW-0627">Porphyrin biosynthesis</keyword>